<organism evidence="2 3">
    <name type="scientific">Hufsiella ginkgonis</name>
    <dbReference type="NCBI Taxonomy" id="2695274"/>
    <lineage>
        <taxon>Bacteria</taxon>
        <taxon>Pseudomonadati</taxon>
        <taxon>Bacteroidota</taxon>
        <taxon>Sphingobacteriia</taxon>
        <taxon>Sphingobacteriales</taxon>
        <taxon>Sphingobacteriaceae</taxon>
        <taxon>Hufsiella</taxon>
    </lineage>
</organism>
<name>A0A7K1XTM5_9SPHI</name>
<dbReference type="RefSeq" id="WP_160904892.1">
    <property type="nucleotide sequence ID" value="NZ_WVHS01000001.1"/>
</dbReference>
<protein>
    <submittedName>
        <fullName evidence="2">Uncharacterized protein</fullName>
    </submittedName>
</protein>
<evidence type="ECO:0000313" key="2">
    <source>
        <dbReference type="EMBL" id="MXV13866.1"/>
    </source>
</evidence>
<feature type="compositionally biased region" description="Low complexity" evidence="1">
    <location>
        <begin position="178"/>
        <end position="202"/>
    </location>
</feature>
<comment type="caution">
    <text evidence="2">The sequence shown here is derived from an EMBL/GenBank/DDBJ whole genome shotgun (WGS) entry which is preliminary data.</text>
</comment>
<dbReference type="AlphaFoldDB" id="A0A7K1XTM5"/>
<feature type="compositionally biased region" description="Basic and acidic residues" evidence="1">
    <location>
        <begin position="365"/>
        <end position="375"/>
    </location>
</feature>
<dbReference type="Proteomes" id="UP000451233">
    <property type="component" value="Unassembled WGS sequence"/>
</dbReference>
<dbReference type="EMBL" id="WVHS01000001">
    <property type="protein sequence ID" value="MXV13866.1"/>
    <property type="molecule type" value="Genomic_DNA"/>
</dbReference>
<reference evidence="2 3" key="1">
    <citation type="submission" date="2019-11" db="EMBL/GenBank/DDBJ databases">
        <title>Pedobacter sp. HMF7056 Genome sequencing and assembly.</title>
        <authorList>
            <person name="Kang H."/>
            <person name="Kim H."/>
            <person name="Joh K."/>
        </authorList>
    </citation>
    <scope>NUCLEOTIDE SEQUENCE [LARGE SCALE GENOMIC DNA]</scope>
    <source>
        <strain evidence="2 3">HMF7056</strain>
    </source>
</reference>
<gene>
    <name evidence="2" type="ORF">GS398_01005</name>
</gene>
<proteinExistence type="predicted"/>
<evidence type="ECO:0000313" key="3">
    <source>
        <dbReference type="Proteomes" id="UP000451233"/>
    </source>
</evidence>
<evidence type="ECO:0000256" key="1">
    <source>
        <dbReference type="SAM" id="MobiDB-lite"/>
    </source>
</evidence>
<sequence length="375" mass="39603">MDFREFFVKKKIDPDLLQEAEPALFLEFRSEYEQMGEKSFDHTKKFWFNKLRRAYHTKEELKPSKATVIITDPIATQAMPLESPTIEQKPAFKPRFRVGAGSAKAEESILQAGETPVTEPPIIQEEVTEVSLEPIVAPAPKPGFTPRFKAGATKPLEPVPPAGQAASPGSAPGPPETSAPGEKAAAGGPPKPGFTPKFKPGAVKPSTPAETDAAAYNTGSPETPSAPGEPVIAQTPLPAATAKPGFTPRFRAGVTKSAGQTEEVPATGEAETHTPPLTTGTPEGAEDVAPPVTSPPKPGFKPRFNAAAIKKQQADMPPSQEVLPVVSNQDAGSTPPAEPPAETRESPESAAKPAYKPKFSAKAIKPADPEKGHEK</sequence>
<accession>A0A7K1XTM5</accession>
<feature type="region of interest" description="Disordered" evidence="1">
    <location>
        <begin position="138"/>
        <end position="375"/>
    </location>
</feature>
<keyword evidence="3" id="KW-1185">Reference proteome</keyword>